<accession>A0A8J3S4X4</accession>
<feature type="region of interest" description="Disordered" evidence="1">
    <location>
        <begin position="1"/>
        <end position="21"/>
    </location>
</feature>
<comment type="caution">
    <text evidence="2">The sequence shown here is derived from an EMBL/GenBank/DDBJ whole genome shotgun (WGS) entry which is preliminary data.</text>
</comment>
<gene>
    <name evidence="2" type="ORF">Pro02_68590</name>
</gene>
<evidence type="ECO:0000256" key="1">
    <source>
        <dbReference type="SAM" id="MobiDB-lite"/>
    </source>
</evidence>
<evidence type="ECO:0000313" key="3">
    <source>
        <dbReference type="Proteomes" id="UP000655044"/>
    </source>
</evidence>
<dbReference type="RefSeq" id="WP_189241914.1">
    <property type="nucleotide sequence ID" value="NZ_BMQP01000006.1"/>
</dbReference>
<name>A0A8J3S4X4_PLARO</name>
<dbReference type="Proteomes" id="UP000655044">
    <property type="component" value="Unassembled WGS sequence"/>
</dbReference>
<reference evidence="2" key="1">
    <citation type="submission" date="2021-01" db="EMBL/GenBank/DDBJ databases">
        <title>Whole genome shotgun sequence of Planobispora rosea NBRC 15558.</title>
        <authorList>
            <person name="Komaki H."/>
            <person name="Tamura T."/>
        </authorList>
    </citation>
    <scope>NUCLEOTIDE SEQUENCE</scope>
    <source>
        <strain evidence="2">NBRC 15558</strain>
    </source>
</reference>
<organism evidence="2 3">
    <name type="scientific">Planobispora rosea</name>
    <dbReference type="NCBI Taxonomy" id="35762"/>
    <lineage>
        <taxon>Bacteria</taxon>
        <taxon>Bacillati</taxon>
        <taxon>Actinomycetota</taxon>
        <taxon>Actinomycetes</taxon>
        <taxon>Streptosporangiales</taxon>
        <taxon>Streptosporangiaceae</taxon>
        <taxon>Planobispora</taxon>
    </lineage>
</organism>
<proteinExistence type="predicted"/>
<dbReference type="AlphaFoldDB" id="A0A8J3S4X4"/>
<evidence type="ECO:0000313" key="2">
    <source>
        <dbReference type="EMBL" id="GIH88451.1"/>
    </source>
</evidence>
<sequence length="97" mass="10368">MNRPTTRPAMRKKRSSISASLISPRSSSLLVYASNSGTSIHPPGEEGGTPLRAKIKGTTTLKSAIGTAERHRLNPKATSAQLLKAAVYLNKNVNRAK</sequence>
<protein>
    <submittedName>
        <fullName evidence="2">Uncharacterized protein</fullName>
    </submittedName>
</protein>
<dbReference type="EMBL" id="BOOI01000081">
    <property type="protein sequence ID" value="GIH88451.1"/>
    <property type="molecule type" value="Genomic_DNA"/>
</dbReference>
<keyword evidence="3" id="KW-1185">Reference proteome</keyword>